<dbReference type="EMBL" id="BMER01000006">
    <property type="protein sequence ID" value="GGH01336.1"/>
    <property type="molecule type" value="Genomic_DNA"/>
</dbReference>
<dbReference type="PANTHER" id="PTHR34139">
    <property type="entry name" value="UPF0331 PROTEIN MJ0127"/>
    <property type="match status" value="1"/>
</dbReference>
<dbReference type="Proteomes" id="UP000660862">
    <property type="component" value="Unassembled WGS sequence"/>
</dbReference>
<keyword evidence="5" id="KW-0378">Hydrolase</keyword>
<keyword evidence="2" id="KW-1277">Toxin-antitoxin system</keyword>
<evidence type="ECO:0000313" key="8">
    <source>
        <dbReference type="Proteomes" id="UP000660862"/>
    </source>
</evidence>
<reference evidence="7" key="2">
    <citation type="submission" date="2020-09" db="EMBL/GenBank/DDBJ databases">
        <authorList>
            <person name="Sun Q."/>
            <person name="Zhou Y."/>
        </authorList>
    </citation>
    <scope>NUCLEOTIDE SEQUENCE</scope>
    <source>
        <strain evidence="7">CGMCC 1.12195</strain>
    </source>
</reference>
<name>A0A917MES3_9SPHI</name>
<sequence>MEKSPSVYLHHILTCISRIRAYTEQIDEQAFLKDFLIQDAVIRNFEVIGEAVKKVNPTIRKRYPEIPWKNIAGMRDKLIHDYMGVDVRAVWGVVEDVLPDFERQVKRIIDHIAK</sequence>
<dbReference type="InterPro" id="IPR008201">
    <property type="entry name" value="HepT-like"/>
</dbReference>
<evidence type="ECO:0000256" key="5">
    <source>
        <dbReference type="ARBA" id="ARBA00022801"/>
    </source>
</evidence>
<evidence type="ECO:0000256" key="1">
    <source>
        <dbReference type="ARBA" id="ARBA00022553"/>
    </source>
</evidence>
<dbReference type="GO" id="GO:0000166">
    <property type="term" value="F:nucleotide binding"/>
    <property type="evidence" value="ECO:0007669"/>
    <property type="project" value="UniProtKB-KW"/>
</dbReference>
<reference evidence="7" key="1">
    <citation type="journal article" date="2014" name="Int. J. Syst. Evol. Microbiol.">
        <title>Complete genome sequence of Corynebacterium casei LMG S-19264T (=DSM 44701T), isolated from a smear-ripened cheese.</title>
        <authorList>
            <consortium name="US DOE Joint Genome Institute (JGI-PGF)"/>
            <person name="Walter F."/>
            <person name="Albersmeier A."/>
            <person name="Kalinowski J."/>
            <person name="Ruckert C."/>
        </authorList>
    </citation>
    <scope>NUCLEOTIDE SEQUENCE</scope>
    <source>
        <strain evidence="7">CGMCC 1.12195</strain>
    </source>
</reference>
<dbReference type="InterPro" id="IPR051813">
    <property type="entry name" value="HepT_RNase_toxin"/>
</dbReference>
<dbReference type="Pfam" id="PF01934">
    <property type="entry name" value="HepT-like"/>
    <property type="match status" value="1"/>
</dbReference>
<keyword evidence="1" id="KW-0597">Phosphoprotein</keyword>
<keyword evidence="3" id="KW-0540">Nuclease</keyword>
<dbReference type="GO" id="GO:0016787">
    <property type="term" value="F:hydrolase activity"/>
    <property type="evidence" value="ECO:0007669"/>
    <property type="project" value="UniProtKB-KW"/>
</dbReference>
<dbReference type="GO" id="GO:0004540">
    <property type="term" value="F:RNA nuclease activity"/>
    <property type="evidence" value="ECO:0007669"/>
    <property type="project" value="InterPro"/>
</dbReference>
<evidence type="ECO:0000256" key="6">
    <source>
        <dbReference type="ARBA" id="ARBA00024207"/>
    </source>
</evidence>
<dbReference type="InterPro" id="IPR037038">
    <property type="entry name" value="HepT-like_sf"/>
</dbReference>
<protein>
    <submittedName>
        <fullName evidence="7">DUF86 domain-containing protein</fullName>
    </submittedName>
</protein>
<comment type="similarity">
    <text evidence="6">Belongs to the HepT RNase toxin family.</text>
</comment>
<evidence type="ECO:0000256" key="2">
    <source>
        <dbReference type="ARBA" id="ARBA00022649"/>
    </source>
</evidence>
<organism evidence="7 8">
    <name type="scientific">Parapedobacter pyrenivorans</name>
    <dbReference type="NCBI Taxonomy" id="1305674"/>
    <lineage>
        <taxon>Bacteria</taxon>
        <taxon>Pseudomonadati</taxon>
        <taxon>Bacteroidota</taxon>
        <taxon>Sphingobacteriia</taxon>
        <taxon>Sphingobacteriales</taxon>
        <taxon>Sphingobacteriaceae</taxon>
        <taxon>Parapedobacter</taxon>
    </lineage>
</organism>
<dbReference type="GO" id="GO:0110001">
    <property type="term" value="C:toxin-antitoxin complex"/>
    <property type="evidence" value="ECO:0007669"/>
    <property type="project" value="InterPro"/>
</dbReference>
<dbReference type="PANTHER" id="PTHR34139:SF1">
    <property type="entry name" value="RNASE MJ1380-RELATED"/>
    <property type="match status" value="1"/>
</dbReference>
<gene>
    <name evidence="7" type="ORF">GCM10007415_41800</name>
</gene>
<comment type="caution">
    <text evidence="7">The sequence shown here is derived from an EMBL/GenBank/DDBJ whole genome shotgun (WGS) entry which is preliminary data.</text>
</comment>
<accession>A0A917MES3</accession>
<evidence type="ECO:0000256" key="4">
    <source>
        <dbReference type="ARBA" id="ARBA00022741"/>
    </source>
</evidence>
<keyword evidence="8" id="KW-1185">Reference proteome</keyword>
<dbReference type="AlphaFoldDB" id="A0A917MES3"/>
<dbReference type="RefSeq" id="WP_188508071.1">
    <property type="nucleotide sequence ID" value="NZ_BMER01000006.1"/>
</dbReference>
<proteinExistence type="inferred from homology"/>
<keyword evidence="4" id="KW-0547">Nucleotide-binding</keyword>
<evidence type="ECO:0000256" key="3">
    <source>
        <dbReference type="ARBA" id="ARBA00022722"/>
    </source>
</evidence>
<dbReference type="Gene3D" id="1.20.120.580">
    <property type="entry name" value="bsu32300-like"/>
    <property type="match status" value="1"/>
</dbReference>
<evidence type="ECO:0000313" key="7">
    <source>
        <dbReference type="EMBL" id="GGH01336.1"/>
    </source>
</evidence>